<keyword evidence="2" id="KW-1185">Reference proteome</keyword>
<dbReference type="AlphaFoldDB" id="A0A445IGL4"/>
<dbReference type="EMBL" id="QZWG01000010">
    <property type="protein sequence ID" value="RZB85253.1"/>
    <property type="molecule type" value="Genomic_DNA"/>
</dbReference>
<evidence type="ECO:0000313" key="1">
    <source>
        <dbReference type="EMBL" id="RZB85253.1"/>
    </source>
</evidence>
<accession>A0A445IGL4</accession>
<name>A0A445IGL4_GLYSO</name>
<sequence>MCKVYSRILCCFTGKMNNEFILCLCACACVMGIGRCSHVSEEFIFITLSSQWTTSILERVY</sequence>
<organism evidence="1 2">
    <name type="scientific">Glycine soja</name>
    <name type="common">Wild soybean</name>
    <dbReference type="NCBI Taxonomy" id="3848"/>
    <lineage>
        <taxon>Eukaryota</taxon>
        <taxon>Viridiplantae</taxon>
        <taxon>Streptophyta</taxon>
        <taxon>Embryophyta</taxon>
        <taxon>Tracheophyta</taxon>
        <taxon>Spermatophyta</taxon>
        <taxon>Magnoliopsida</taxon>
        <taxon>eudicotyledons</taxon>
        <taxon>Gunneridae</taxon>
        <taxon>Pentapetalae</taxon>
        <taxon>rosids</taxon>
        <taxon>fabids</taxon>
        <taxon>Fabales</taxon>
        <taxon>Fabaceae</taxon>
        <taxon>Papilionoideae</taxon>
        <taxon>50 kb inversion clade</taxon>
        <taxon>NPAAA clade</taxon>
        <taxon>indigoferoid/millettioid clade</taxon>
        <taxon>Phaseoleae</taxon>
        <taxon>Glycine</taxon>
        <taxon>Glycine subgen. Soja</taxon>
    </lineage>
</organism>
<gene>
    <name evidence="1" type="ORF">D0Y65_025738</name>
</gene>
<protein>
    <submittedName>
        <fullName evidence="1">Uncharacterized protein</fullName>
    </submittedName>
</protein>
<evidence type="ECO:0000313" key="2">
    <source>
        <dbReference type="Proteomes" id="UP000289340"/>
    </source>
</evidence>
<proteinExistence type="predicted"/>
<reference evidence="1 2" key="1">
    <citation type="submission" date="2018-09" db="EMBL/GenBank/DDBJ databases">
        <title>A high-quality reference genome of wild soybean provides a powerful tool to mine soybean genomes.</title>
        <authorList>
            <person name="Xie M."/>
            <person name="Chung C.Y.L."/>
            <person name="Li M.-W."/>
            <person name="Wong F.-L."/>
            <person name="Chan T.-F."/>
            <person name="Lam H.-M."/>
        </authorList>
    </citation>
    <scope>NUCLEOTIDE SEQUENCE [LARGE SCALE GENOMIC DNA]</scope>
    <source>
        <strain evidence="2">cv. W05</strain>
        <tissue evidence="1">Hypocotyl of etiolated seedlings</tissue>
    </source>
</reference>
<comment type="caution">
    <text evidence="1">The sequence shown here is derived from an EMBL/GenBank/DDBJ whole genome shotgun (WGS) entry which is preliminary data.</text>
</comment>
<dbReference type="Proteomes" id="UP000289340">
    <property type="component" value="Chromosome 10"/>
</dbReference>